<evidence type="ECO:0000313" key="1">
    <source>
        <dbReference type="EnsemblMetazoa" id="MESCA001758-PA"/>
    </source>
</evidence>
<organism evidence="1 2">
    <name type="scientific">Megaselia scalaris</name>
    <name type="common">Humpbacked fly</name>
    <name type="synonym">Phora scalaris</name>
    <dbReference type="NCBI Taxonomy" id="36166"/>
    <lineage>
        <taxon>Eukaryota</taxon>
        <taxon>Metazoa</taxon>
        <taxon>Ecdysozoa</taxon>
        <taxon>Arthropoda</taxon>
        <taxon>Hexapoda</taxon>
        <taxon>Insecta</taxon>
        <taxon>Pterygota</taxon>
        <taxon>Neoptera</taxon>
        <taxon>Endopterygota</taxon>
        <taxon>Diptera</taxon>
        <taxon>Brachycera</taxon>
        <taxon>Muscomorpha</taxon>
        <taxon>Platypezoidea</taxon>
        <taxon>Phoridae</taxon>
        <taxon>Megaseliini</taxon>
        <taxon>Megaselia</taxon>
    </lineage>
</organism>
<accession>T1GEJ3</accession>
<dbReference type="EMBL" id="CAQQ02199843">
    <property type="status" value="NOT_ANNOTATED_CDS"/>
    <property type="molecule type" value="Genomic_DNA"/>
</dbReference>
<dbReference type="EMBL" id="CAQQ02199844">
    <property type="status" value="NOT_ANNOTATED_CDS"/>
    <property type="molecule type" value="Genomic_DNA"/>
</dbReference>
<reference evidence="2" key="1">
    <citation type="submission" date="2013-02" db="EMBL/GenBank/DDBJ databases">
        <authorList>
            <person name="Hughes D."/>
        </authorList>
    </citation>
    <scope>NUCLEOTIDE SEQUENCE</scope>
    <source>
        <strain>Durham</strain>
        <strain evidence="2">NC isolate 2 -- Noor lab</strain>
    </source>
</reference>
<proteinExistence type="predicted"/>
<dbReference type="EnsemblMetazoa" id="MESCA001758-RA">
    <property type="protein sequence ID" value="MESCA001758-PA"/>
    <property type="gene ID" value="MESCA001758"/>
</dbReference>
<evidence type="ECO:0008006" key="3">
    <source>
        <dbReference type="Google" id="ProtNLM"/>
    </source>
</evidence>
<keyword evidence="2" id="KW-1185">Reference proteome</keyword>
<reference evidence="1" key="2">
    <citation type="submission" date="2015-06" db="UniProtKB">
        <authorList>
            <consortium name="EnsemblMetazoa"/>
        </authorList>
    </citation>
    <scope>IDENTIFICATION</scope>
</reference>
<dbReference type="HOGENOM" id="CLU_2349076_0_0_1"/>
<evidence type="ECO:0000313" key="2">
    <source>
        <dbReference type="Proteomes" id="UP000015102"/>
    </source>
</evidence>
<dbReference type="AlphaFoldDB" id="T1GEJ3"/>
<protein>
    <recommendedName>
        <fullName evidence="3">Reverse transcriptase zinc-binding domain-containing protein</fullName>
    </recommendedName>
</protein>
<name>T1GEJ3_MEGSC</name>
<dbReference type="Proteomes" id="UP000015102">
    <property type="component" value="Unassembled WGS sequence"/>
</dbReference>
<sequence length="97" mass="11458">MLKLGVLREFSQTRKFYQGLTKRRNCYTLSSFCNDNSGKLINKNRGFRHCLVSKYLKYMGLFENDECRFCRCEDIIHIMCECPALCMKRLSIFGALH</sequence>